<dbReference type="PANTHER" id="PTHR32385">
    <property type="entry name" value="MANNOSYL PHOSPHORYLINOSITOL CERAMIDE SYNTHASE"/>
    <property type="match status" value="1"/>
</dbReference>
<name>A0AB34JYC0_PRYPA</name>
<sequence length="384" mass="43536">MKPLGMAPRRAARWLACLAVPSLFLQQGLLSFTRGSPGWTPLAPSPPPLPSPPVPSPPRPSPPPRPAPRLPSPTPTPAEVVDLDATYPPEPHAWWESPTPPPWLLRLHAQMGGLQRVQARLHQTWKDEEPPRRLFARRWRQALRDANPGWDYRLWTDADNRKLIASRYPWFLRAYDRYATPIQRSDAARYFIAHAYGGVYADLDIECFRPFEPLVRPGVSLLLSYKQAHNFSRGACNSIFGSAAGHPFWEVVFDVLRNRSAITPRGHNDVLFTTGPAVLREAVRRLLRLPPSTQITSSMLAHLREHLGVWVLDAKYLHPVTAERRKEDSRDQLPPEAVCTHHFVSSWVAHDSSKHAVTEKRRWEGHAMAATEGHGQPLRTVNDW</sequence>
<evidence type="ECO:0000313" key="5">
    <source>
        <dbReference type="Proteomes" id="UP001515480"/>
    </source>
</evidence>
<dbReference type="Gene3D" id="3.90.550.20">
    <property type="match status" value="1"/>
</dbReference>
<reference evidence="4 5" key="1">
    <citation type="journal article" date="2024" name="Science">
        <title>Giant polyketide synthase enzymes in the biosynthesis of giant marine polyether toxins.</title>
        <authorList>
            <person name="Fallon T.R."/>
            <person name="Shende V.V."/>
            <person name="Wierzbicki I.H."/>
            <person name="Pendleton A.L."/>
            <person name="Watervoot N.F."/>
            <person name="Auber R.P."/>
            <person name="Gonzalez D.J."/>
            <person name="Wisecaver J.H."/>
            <person name="Moore B.S."/>
        </authorList>
    </citation>
    <scope>NUCLEOTIDE SEQUENCE [LARGE SCALE GENOMIC DNA]</scope>
    <source>
        <strain evidence="4 5">12B1</strain>
    </source>
</reference>
<evidence type="ECO:0008006" key="6">
    <source>
        <dbReference type="Google" id="ProtNLM"/>
    </source>
</evidence>
<comment type="caution">
    <text evidence="4">The sequence shown here is derived from an EMBL/GenBank/DDBJ whole genome shotgun (WGS) entry which is preliminary data.</text>
</comment>
<dbReference type="SUPFAM" id="SSF53448">
    <property type="entry name" value="Nucleotide-diphospho-sugar transferases"/>
    <property type="match status" value="1"/>
</dbReference>
<dbReference type="EMBL" id="JBGBPQ010000003">
    <property type="protein sequence ID" value="KAL1527193.1"/>
    <property type="molecule type" value="Genomic_DNA"/>
</dbReference>
<proteinExistence type="predicted"/>
<dbReference type="InterPro" id="IPR051706">
    <property type="entry name" value="Glycosyltransferase_domain"/>
</dbReference>
<gene>
    <name evidence="4" type="ORF">AB1Y20_015872</name>
</gene>
<feature type="region of interest" description="Disordered" evidence="2">
    <location>
        <begin position="37"/>
        <end position="80"/>
    </location>
</feature>
<dbReference type="InterPro" id="IPR029044">
    <property type="entry name" value="Nucleotide-diphossugar_trans"/>
</dbReference>
<keyword evidence="3" id="KW-0732">Signal</keyword>
<protein>
    <recommendedName>
        <fullName evidence="6">Alpha-1,4-N-acetylglucosaminyltransferase</fullName>
    </recommendedName>
</protein>
<dbReference type="GO" id="GO:0000030">
    <property type="term" value="F:mannosyltransferase activity"/>
    <property type="evidence" value="ECO:0007669"/>
    <property type="project" value="TreeGrafter"/>
</dbReference>
<dbReference type="GO" id="GO:0051999">
    <property type="term" value="P:mannosyl-inositol phosphorylceramide biosynthetic process"/>
    <property type="evidence" value="ECO:0007669"/>
    <property type="project" value="TreeGrafter"/>
</dbReference>
<dbReference type="Pfam" id="PF04488">
    <property type="entry name" value="Gly_transf_sug"/>
    <property type="match status" value="1"/>
</dbReference>
<evidence type="ECO:0000256" key="1">
    <source>
        <dbReference type="ARBA" id="ARBA00022679"/>
    </source>
</evidence>
<feature type="compositionally biased region" description="Pro residues" evidence="2">
    <location>
        <begin position="43"/>
        <end position="76"/>
    </location>
</feature>
<evidence type="ECO:0000313" key="4">
    <source>
        <dbReference type="EMBL" id="KAL1527193.1"/>
    </source>
</evidence>
<feature type="signal peptide" evidence="3">
    <location>
        <begin position="1"/>
        <end position="30"/>
    </location>
</feature>
<accession>A0AB34JYC0</accession>
<dbReference type="AlphaFoldDB" id="A0AB34JYC0"/>
<dbReference type="InterPro" id="IPR007577">
    <property type="entry name" value="GlycoTrfase_DXD_sugar-bd_CS"/>
</dbReference>
<feature type="chain" id="PRO_5044276649" description="Alpha-1,4-N-acetylglucosaminyltransferase" evidence="3">
    <location>
        <begin position="31"/>
        <end position="384"/>
    </location>
</feature>
<organism evidence="4 5">
    <name type="scientific">Prymnesium parvum</name>
    <name type="common">Toxic golden alga</name>
    <dbReference type="NCBI Taxonomy" id="97485"/>
    <lineage>
        <taxon>Eukaryota</taxon>
        <taxon>Haptista</taxon>
        <taxon>Haptophyta</taxon>
        <taxon>Prymnesiophyceae</taxon>
        <taxon>Prymnesiales</taxon>
        <taxon>Prymnesiaceae</taxon>
        <taxon>Prymnesium</taxon>
    </lineage>
</organism>
<dbReference type="Proteomes" id="UP001515480">
    <property type="component" value="Unassembled WGS sequence"/>
</dbReference>
<evidence type="ECO:0000256" key="3">
    <source>
        <dbReference type="SAM" id="SignalP"/>
    </source>
</evidence>
<keyword evidence="5" id="KW-1185">Reference proteome</keyword>
<dbReference type="GO" id="GO:0016020">
    <property type="term" value="C:membrane"/>
    <property type="evidence" value="ECO:0007669"/>
    <property type="project" value="GOC"/>
</dbReference>
<evidence type="ECO:0000256" key="2">
    <source>
        <dbReference type="SAM" id="MobiDB-lite"/>
    </source>
</evidence>
<keyword evidence="1" id="KW-0808">Transferase</keyword>
<dbReference type="PANTHER" id="PTHR32385:SF15">
    <property type="entry name" value="INOSITOL PHOSPHOCERAMIDE MANNOSYLTRANSFERASE 1"/>
    <property type="match status" value="1"/>
</dbReference>